<dbReference type="EMBL" id="LR796961">
    <property type="protein sequence ID" value="CAB4178181.1"/>
    <property type="molecule type" value="Genomic_DNA"/>
</dbReference>
<evidence type="ECO:0000313" key="2">
    <source>
        <dbReference type="EMBL" id="CAB4156655.1"/>
    </source>
</evidence>
<evidence type="ECO:0000313" key="9">
    <source>
        <dbReference type="EMBL" id="CAB4212380.1"/>
    </source>
</evidence>
<evidence type="ECO:0000313" key="1">
    <source>
        <dbReference type="EMBL" id="CAB4145127.1"/>
    </source>
</evidence>
<dbReference type="EMBL" id="LR797452">
    <property type="protein sequence ID" value="CAB4216977.1"/>
    <property type="molecule type" value="Genomic_DNA"/>
</dbReference>
<dbReference type="EMBL" id="LR796762">
    <property type="protein sequence ID" value="CAB4164819.1"/>
    <property type="molecule type" value="Genomic_DNA"/>
</dbReference>
<name>A0A6J5MHA4_9CAUD</name>
<dbReference type="EMBL" id="LR796698">
    <property type="protein sequence ID" value="CAB4160417.1"/>
    <property type="molecule type" value="Genomic_DNA"/>
</dbReference>
<evidence type="ECO:0000313" key="8">
    <source>
        <dbReference type="EMBL" id="CAB4200798.1"/>
    </source>
</evidence>
<dbReference type="EMBL" id="LR796443">
    <property type="protein sequence ID" value="CAB4145127.1"/>
    <property type="molecule type" value="Genomic_DNA"/>
</dbReference>
<evidence type="ECO:0000313" key="4">
    <source>
        <dbReference type="EMBL" id="CAB4164819.1"/>
    </source>
</evidence>
<dbReference type="EMBL" id="LR796644">
    <property type="protein sequence ID" value="CAB4156655.1"/>
    <property type="molecule type" value="Genomic_DNA"/>
</dbReference>
<gene>
    <name evidence="6" type="ORF">UFOVP1002_35</name>
    <name evidence="7" type="ORF">UFOVP1217_161</name>
    <name evidence="8" type="ORF">UFOVP1343_145</name>
    <name evidence="9" type="ORF">UFOVP1438_6</name>
    <name evidence="12" type="ORF">UFOVP1541_177</name>
    <name evidence="10" type="ORF">UFOVP1592_2</name>
    <name evidence="1" type="ORF">UFOVP465_51</name>
    <name evidence="2" type="ORF">UFOVP666_97</name>
    <name evidence="3" type="ORF">UFOVP727_174</name>
    <name evidence="11" type="ORF">UFOVP741_177</name>
    <name evidence="4" type="ORF">UFOVP819_125</name>
    <name evidence="5" type="ORF">UFOVP926_148</name>
</gene>
<dbReference type="EMBL" id="LR798395">
    <property type="protein sequence ID" value="CAB5229063.1"/>
    <property type="molecule type" value="Genomic_DNA"/>
</dbReference>
<proteinExistence type="predicted"/>
<protein>
    <submittedName>
        <fullName evidence="1">Uncharacterized protein</fullName>
    </submittedName>
</protein>
<evidence type="ECO:0000313" key="6">
    <source>
        <dbReference type="EMBL" id="CAB4178181.1"/>
    </source>
</evidence>
<dbReference type="EMBL" id="LR797395">
    <property type="protein sequence ID" value="CAB4212380.1"/>
    <property type="molecule type" value="Genomic_DNA"/>
</dbReference>
<evidence type="ECO:0000313" key="3">
    <source>
        <dbReference type="EMBL" id="CAB4160417.1"/>
    </source>
</evidence>
<dbReference type="EMBL" id="LR798341">
    <property type="protein sequence ID" value="CAB5225254.1"/>
    <property type="molecule type" value="Genomic_DNA"/>
</dbReference>
<evidence type="ECO:0000313" key="12">
    <source>
        <dbReference type="EMBL" id="CAB5229063.1"/>
    </source>
</evidence>
<dbReference type="EMBL" id="LR797305">
    <property type="protein sequence ID" value="CAB4200798.1"/>
    <property type="molecule type" value="Genomic_DNA"/>
</dbReference>
<evidence type="ECO:0000313" key="5">
    <source>
        <dbReference type="EMBL" id="CAB4172305.1"/>
    </source>
</evidence>
<evidence type="ECO:0000313" key="10">
    <source>
        <dbReference type="EMBL" id="CAB4216977.1"/>
    </source>
</evidence>
<sequence>MRGYYVNMLTPEEVRLNVRDLLMEILVSLAVDDETTDAEVETFEEDMGGVADLMLDSLGFQVTSVDNEEGTRFTATFEMIDGDPLADDDLL</sequence>
<evidence type="ECO:0000313" key="11">
    <source>
        <dbReference type="EMBL" id="CAB5225254.1"/>
    </source>
</evidence>
<reference evidence="1" key="1">
    <citation type="submission" date="2020-04" db="EMBL/GenBank/DDBJ databases">
        <authorList>
            <person name="Chiriac C."/>
            <person name="Salcher M."/>
            <person name="Ghai R."/>
            <person name="Kavagutti S V."/>
        </authorList>
    </citation>
    <scope>NUCLEOTIDE SEQUENCE</scope>
</reference>
<dbReference type="EMBL" id="LR796878">
    <property type="protein sequence ID" value="CAB4172305.1"/>
    <property type="molecule type" value="Genomic_DNA"/>
</dbReference>
<dbReference type="EMBL" id="LR797177">
    <property type="protein sequence ID" value="CAB4191825.1"/>
    <property type="molecule type" value="Genomic_DNA"/>
</dbReference>
<evidence type="ECO:0000313" key="7">
    <source>
        <dbReference type="EMBL" id="CAB4191825.1"/>
    </source>
</evidence>
<accession>A0A6J5MHA4</accession>
<organism evidence="1">
    <name type="scientific">uncultured Caudovirales phage</name>
    <dbReference type="NCBI Taxonomy" id="2100421"/>
    <lineage>
        <taxon>Viruses</taxon>
        <taxon>Duplodnaviria</taxon>
        <taxon>Heunggongvirae</taxon>
        <taxon>Uroviricota</taxon>
        <taxon>Caudoviricetes</taxon>
        <taxon>Peduoviridae</taxon>
        <taxon>Maltschvirus</taxon>
        <taxon>Maltschvirus maltsch</taxon>
    </lineage>
</organism>